<organism evidence="4 5">
    <name type="scientific">Actinomadura montaniterrae</name>
    <dbReference type="NCBI Taxonomy" id="1803903"/>
    <lineage>
        <taxon>Bacteria</taxon>
        <taxon>Bacillati</taxon>
        <taxon>Actinomycetota</taxon>
        <taxon>Actinomycetes</taxon>
        <taxon>Streptosporangiales</taxon>
        <taxon>Thermomonosporaceae</taxon>
        <taxon>Actinomadura</taxon>
    </lineage>
</organism>
<feature type="transmembrane region" description="Helical" evidence="2">
    <location>
        <begin position="61"/>
        <end position="82"/>
    </location>
</feature>
<dbReference type="SMART" id="SM00460">
    <property type="entry name" value="TGc"/>
    <property type="match status" value="1"/>
</dbReference>
<keyword evidence="5" id="KW-1185">Reference proteome</keyword>
<sequence length="755" mass="78314">MGPVIRIGAAWPVAVVASAAAPAPLLAAGYDRHARVIVLLAVTATVAVAVTAAARRLLRGFGPAAVPAGLPVAAIWLVALAIRAPGPIKDPVSAAVDAAVNSGARILTAEPQAPPTVDLLAFPVLAVWLAAAIATALYRDGHVVPALLPGALLLCGAAVLDPRAARPGYWSAAVLAGAAIVLLSSASRTRQDIACAGVTIRLKGPEPAPARRSRFRSVAAASAVTCAVTLPGSIAAVAAPGVLDGWPIRAHDARKTADIGGPRHEQRNPLAYLSAWSREPNVPLMTVSGPRTELRWVALSEFTGTEWLPDGTFSPAGPALPLPDDVPPKTVRTTVHVKAGHLPGEWVPVPGIPARIDALTVGRAAATGTLASWDGSLAGRAYTATGLVPDWTGGQPRPKAASGAGDERYLRLPPGLLPRLTEIARTAAGEGTAQQRASRIAEYLRESYTFQPGTPSGHGYAELTQLLVPPGRRGGGATSEQFASAFAVLARVVGLPSRVVVGFGPGASGGHDRVVRTGDAVAWGEIHFEGLGWVPYDPSPRVRSATSPQAGTGVQPGGEGAHRDDGARGSAAGGVRGARSARSHGSGRFLLFILPVTFLVLLAGVPLLRLAALRRLRGGAVPDRVLAAWVELLIAMRLAGLPVPASATTSEVSACIARELQETDTAALRRLGEVVNAAGFGGEVAPAAAASTVAQVRSLVTRLRRSRPRWRRMSWWWDPRAPLWAAQPFRLTRWVQTGPARETLSTSTTATTVRQ</sequence>
<dbReference type="PANTHER" id="PTHR42736">
    <property type="entry name" value="PROTEIN-GLUTAMINE GAMMA-GLUTAMYLTRANSFERASE"/>
    <property type="match status" value="1"/>
</dbReference>
<evidence type="ECO:0000313" key="4">
    <source>
        <dbReference type="EMBL" id="KAB2385921.1"/>
    </source>
</evidence>
<feature type="transmembrane region" description="Helical" evidence="2">
    <location>
        <begin position="589"/>
        <end position="608"/>
    </location>
</feature>
<evidence type="ECO:0000259" key="3">
    <source>
        <dbReference type="SMART" id="SM00460"/>
    </source>
</evidence>
<dbReference type="Gene3D" id="3.10.620.30">
    <property type="match status" value="1"/>
</dbReference>
<feature type="transmembrane region" description="Helical" evidence="2">
    <location>
        <begin position="218"/>
        <end position="239"/>
    </location>
</feature>
<dbReference type="InterPro" id="IPR052901">
    <property type="entry name" value="Bact_TGase-like"/>
</dbReference>
<dbReference type="EMBL" id="WBMR01000017">
    <property type="protein sequence ID" value="KAB2385921.1"/>
    <property type="molecule type" value="Genomic_DNA"/>
</dbReference>
<accession>A0A6L3VXL7</accession>
<feature type="region of interest" description="Disordered" evidence="1">
    <location>
        <begin position="540"/>
        <end position="582"/>
    </location>
</feature>
<dbReference type="AlphaFoldDB" id="A0A6L3VXL7"/>
<reference evidence="4 5" key="1">
    <citation type="submission" date="2019-09" db="EMBL/GenBank/DDBJ databases">
        <title>Actinomadura physcomitrii sp. nov., a novel actinomycete isolated from moss [Physcomitrium sphaericum (Ludw) Fuernr].</title>
        <authorList>
            <person name="Liu C."/>
            <person name="Zhuang X."/>
        </authorList>
    </citation>
    <scope>NUCLEOTIDE SEQUENCE [LARGE SCALE GENOMIC DNA]</scope>
    <source>
        <strain evidence="4 5">CYP1-1B</strain>
    </source>
</reference>
<dbReference type="Proteomes" id="UP000483004">
    <property type="component" value="Unassembled WGS sequence"/>
</dbReference>
<gene>
    <name evidence="4" type="ORF">F9B16_08960</name>
</gene>
<dbReference type="RefSeq" id="WP_151539532.1">
    <property type="nucleotide sequence ID" value="NZ_WBMR01000017.1"/>
</dbReference>
<dbReference type="InterPro" id="IPR038765">
    <property type="entry name" value="Papain-like_cys_pep_sf"/>
</dbReference>
<feature type="transmembrane region" description="Helical" evidence="2">
    <location>
        <begin position="37"/>
        <end position="54"/>
    </location>
</feature>
<feature type="region of interest" description="Disordered" evidence="1">
    <location>
        <begin position="389"/>
        <end position="408"/>
    </location>
</feature>
<protein>
    <submittedName>
        <fullName evidence="4">Transglutaminase domain-containing protein</fullName>
    </submittedName>
</protein>
<feature type="transmembrane region" description="Helical" evidence="2">
    <location>
        <begin position="166"/>
        <end position="183"/>
    </location>
</feature>
<keyword evidence="2" id="KW-0472">Membrane</keyword>
<comment type="caution">
    <text evidence="4">The sequence shown here is derived from an EMBL/GenBank/DDBJ whole genome shotgun (WGS) entry which is preliminary data.</text>
</comment>
<name>A0A6L3VXL7_9ACTN</name>
<evidence type="ECO:0000256" key="2">
    <source>
        <dbReference type="SAM" id="Phobius"/>
    </source>
</evidence>
<evidence type="ECO:0000256" key="1">
    <source>
        <dbReference type="SAM" id="MobiDB-lite"/>
    </source>
</evidence>
<dbReference type="Pfam" id="PF01841">
    <property type="entry name" value="Transglut_core"/>
    <property type="match status" value="1"/>
</dbReference>
<proteinExistence type="predicted"/>
<feature type="transmembrane region" description="Helical" evidence="2">
    <location>
        <begin position="119"/>
        <end position="138"/>
    </location>
</feature>
<dbReference type="InterPro" id="IPR002931">
    <property type="entry name" value="Transglutaminase-like"/>
</dbReference>
<evidence type="ECO:0000313" key="5">
    <source>
        <dbReference type="Proteomes" id="UP000483004"/>
    </source>
</evidence>
<keyword evidence="2" id="KW-1133">Transmembrane helix</keyword>
<dbReference type="SUPFAM" id="SSF54001">
    <property type="entry name" value="Cysteine proteinases"/>
    <property type="match status" value="1"/>
</dbReference>
<feature type="transmembrane region" description="Helical" evidence="2">
    <location>
        <begin position="143"/>
        <end position="160"/>
    </location>
</feature>
<dbReference type="PANTHER" id="PTHR42736:SF1">
    <property type="entry name" value="PROTEIN-GLUTAMINE GAMMA-GLUTAMYLTRANSFERASE"/>
    <property type="match status" value="1"/>
</dbReference>
<keyword evidence="2" id="KW-0812">Transmembrane</keyword>
<dbReference type="OrthoDB" id="9804023at2"/>
<feature type="domain" description="Transglutaminase-like" evidence="3">
    <location>
        <begin position="471"/>
        <end position="540"/>
    </location>
</feature>